<name>A0A9N9BRD5_9GLOM</name>
<reference evidence="1" key="1">
    <citation type="submission" date="2021-06" db="EMBL/GenBank/DDBJ databases">
        <authorList>
            <person name="Kallberg Y."/>
            <person name="Tangrot J."/>
            <person name="Rosling A."/>
        </authorList>
    </citation>
    <scope>NUCLEOTIDE SEQUENCE</scope>
    <source>
        <strain evidence="1">FL130A</strain>
    </source>
</reference>
<organism evidence="1 2">
    <name type="scientific">Ambispora leptoticha</name>
    <dbReference type="NCBI Taxonomy" id="144679"/>
    <lineage>
        <taxon>Eukaryota</taxon>
        <taxon>Fungi</taxon>
        <taxon>Fungi incertae sedis</taxon>
        <taxon>Mucoromycota</taxon>
        <taxon>Glomeromycotina</taxon>
        <taxon>Glomeromycetes</taxon>
        <taxon>Archaeosporales</taxon>
        <taxon>Ambisporaceae</taxon>
        <taxon>Ambispora</taxon>
    </lineage>
</organism>
<dbReference type="AlphaFoldDB" id="A0A9N9BRD5"/>
<dbReference type="OrthoDB" id="2320330at2759"/>
<dbReference type="EMBL" id="CAJVPS010002881">
    <property type="protein sequence ID" value="CAG8578277.1"/>
    <property type="molecule type" value="Genomic_DNA"/>
</dbReference>
<comment type="caution">
    <text evidence="1">The sequence shown here is derived from an EMBL/GenBank/DDBJ whole genome shotgun (WGS) entry which is preliminary data.</text>
</comment>
<keyword evidence="2" id="KW-1185">Reference proteome</keyword>
<evidence type="ECO:0000313" key="1">
    <source>
        <dbReference type="EMBL" id="CAG8578277.1"/>
    </source>
</evidence>
<proteinExistence type="predicted"/>
<evidence type="ECO:0000313" key="2">
    <source>
        <dbReference type="Proteomes" id="UP000789508"/>
    </source>
</evidence>
<protein>
    <submittedName>
        <fullName evidence="1">1713_t:CDS:1</fullName>
    </submittedName>
</protein>
<accession>A0A9N9BRD5</accession>
<dbReference type="Proteomes" id="UP000789508">
    <property type="component" value="Unassembled WGS sequence"/>
</dbReference>
<gene>
    <name evidence="1" type="ORF">ALEPTO_LOCUS7135</name>
</gene>
<sequence>MYNPVPLIIDTKFNKSSTKPESIRPGYDLKYVMDHLVKYGSYNYHRIENMCKMEKQYDDLSIINPGETPQQWAIHVKDEVQKLRSRGVYSIYHTQCLFASSGQGTIKTFYINHEEYMNHISYRRPQIHKSNVALCFECWRVVTVDRDIKTEKQYTTSRRRKIEIEVVLPLTFKHKCMKPSPIPPKPYNIKPTCPPYHDYTNRSLLD</sequence>